<dbReference type="Proteomes" id="UP000663937">
    <property type="component" value="Chromosome"/>
</dbReference>
<sequence length="106" mass="11093">MDGAVVAPILVAQTYAARLRGLIGRRVLPDALLLRPANSVHGVGMLVSIDVAVLDSRGTVLVTKVLRPFGMTRPHRGGDAVVEAPRGSFARWGLTAGAVATIEIRG</sequence>
<dbReference type="Gene3D" id="2.60.120.1140">
    <property type="entry name" value="Protein of unknown function DUF192"/>
    <property type="match status" value="1"/>
</dbReference>
<protein>
    <submittedName>
        <fullName evidence="1">DUF192 domain-containing protein</fullName>
    </submittedName>
</protein>
<organism evidence="1 2">
    <name type="scientific">Pengzhenrongella sicca</name>
    <dbReference type="NCBI Taxonomy" id="2819238"/>
    <lineage>
        <taxon>Bacteria</taxon>
        <taxon>Bacillati</taxon>
        <taxon>Actinomycetota</taxon>
        <taxon>Actinomycetes</taxon>
        <taxon>Micrococcales</taxon>
        <taxon>Pengzhenrongella</taxon>
    </lineage>
</organism>
<gene>
    <name evidence="1" type="ORF">J4E96_02675</name>
</gene>
<accession>A0A8A4ZK25</accession>
<reference evidence="1" key="1">
    <citation type="submission" date="2021-03" db="EMBL/GenBank/DDBJ databases">
        <title>Pengzhenrongella sicca gen. nov., sp. nov., a new member of suborder Micrococcineae isolated from High-Arctic tundra soil.</title>
        <authorList>
            <person name="Peng F."/>
        </authorList>
    </citation>
    <scope>NUCLEOTIDE SEQUENCE</scope>
    <source>
        <strain evidence="1">LRZ-2</strain>
    </source>
</reference>
<evidence type="ECO:0000313" key="2">
    <source>
        <dbReference type="Proteomes" id="UP000663937"/>
    </source>
</evidence>
<keyword evidence="2" id="KW-1185">Reference proteome</keyword>
<evidence type="ECO:0000313" key="1">
    <source>
        <dbReference type="EMBL" id="QTE29948.1"/>
    </source>
</evidence>
<dbReference type="InterPro" id="IPR038695">
    <property type="entry name" value="Saro_0823-like_sf"/>
</dbReference>
<dbReference type="Pfam" id="PF02643">
    <property type="entry name" value="DUF192"/>
    <property type="match status" value="1"/>
</dbReference>
<dbReference type="KEGG" id="psic:J4E96_02675"/>
<name>A0A8A4ZK25_9MICO</name>
<dbReference type="RefSeq" id="WP_227424263.1">
    <property type="nucleotide sequence ID" value="NZ_CP071868.1"/>
</dbReference>
<dbReference type="InterPro" id="IPR003795">
    <property type="entry name" value="DUF192"/>
</dbReference>
<proteinExistence type="predicted"/>
<dbReference type="AlphaFoldDB" id="A0A8A4ZK25"/>
<dbReference type="EMBL" id="CP071868">
    <property type="protein sequence ID" value="QTE29948.1"/>
    <property type="molecule type" value="Genomic_DNA"/>
</dbReference>